<sequence>MRESGMTDPLPAQLSAFVQKQGIVVDPEFSLHPSGVHSVVNCVFSAQARFEVVVLPLLKRLNDRLPDVPELTFQTFVDDVDSLGVQGYAEDILRNRQQLSGRLKVEVAREVATFFIRHRIQTTADFQELDDETAETLVLVDLVQKVRGIGPTLAHYLLWLMGREDHVKVDSRLISLFARIGDWEPRMGNDADRIRITETIREVATQMGTTPARLDNALWQFESRRKADSHA</sequence>
<evidence type="ECO:0000313" key="1">
    <source>
        <dbReference type="EMBL" id="GGS20690.1"/>
    </source>
</evidence>
<organism evidence="1 2">
    <name type="scientific">Deinococcus knuensis</name>
    <dbReference type="NCBI Taxonomy" id="1837380"/>
    <lineage>
        <taxon>Bacteria</taxon>
        <taxon>Thermotogati</taxon>
        <taxon>Deinococcota</taxon>
        <taxon>Deinococci</taxon>
        <taxon>Deinococcales</taxon>
        <taxon>Deinococcaceae</taxon>
        <taxon>Deinococcus</taxon>
    </lineage>
</organism>
<protein>
    <recommendedName>
        <fullName evidence="3">HhH-GPD domain-containing protein</fullName>
    </recommendedName>
</protein>
<evidence type="ECO:0000313" key="2">
    <source>
        <dbReference type="Proteomes" id="UP000620633"/>
    </source>
</evidence>
<proteinExistence type="predicted"/>
<gene>
    <name evidence="1" type="ORF">GCM10008961_10420</name>
</gene>
<keyword evidence="2" id="KW-1185">Reference proteome</keyword>
<reference evidence="2" key="1">
    <citation type="journal article" date="2019" name="Int. J. Syst. Evol. Microbiol.">
        <title>The Global Catalogue of Microorganisms (GCM) 10K type strain sequencing project: providing services to taxonomists for standard genome sequencing and annotation.</title>
        <authorList>
            <consortium name="The Broad Institute Genomics Platform"/>
            <consortium name="The Broad Institute Genome Sequencing Center for Infectious Disease"/>
            <person name="Wu L."/>
            <person name="Ma J."/>
        </authorList>
    </citation>
    <scope>NUCLEOTIDE SEQUENCE [LARGE SCALE GENOMIC DNA]</scope>
    <source>
        <strain evidence="2">JCM 31406</strain>
    </source>
</reference>
<name>A0ABQ2SCP8_9DEIO</name>
<comment type="caution">
    <text evidence="1">The sequence shown here is derived from an EMBL/GenBank/DDBJ whole genome shotgun (WGS) entry which is preliminary data.</text>
</comment>
<accession>A0ABQ2SCP8</accession>
<dbReference type="EMBL" id="BMQO01000002">
    <property type="protein sequence ID" value="GGS20690.1"/>
    <property type="molecule type" value="Genomic_DNA"/>
</dbReference>
<dbReference type="Proteomes" id="UP000620633">
    <property type="component" value="Unassembled WGS sequence"/>
</dbReference>
<evidence type="ECO:0008006" key="3">
    <source>
        <dbReference type="Google" id="ProtNLM"/>
    </source>
</evidence>